<feature type="transmembrane region" description="Helical" evidence="1">
    <location>
        <begin position="131"/>
        <end position="153"/>
    </location>
</feature>
<dbReference type="EMBL" id="CP045798">
    <property type="protein sequence ID" value="QNB45583.1"/>
    <property type="molecule type" value="Genomic_DNA"/>
</dbReference>
<feature type="domain" description="Nucleoside transporter/FeoB GTPase Gate" evidence="2">
    <location>
        <begin position="42"/>
        <end position="153"/>
    </location>
</feature>
<evidence type="ECO:0000259" key="2">
    <source>
        <dbReference type="Pfam" id="PF07670"/>
    </source>
</evidence>
<keyword evidence="4" id="KW-1185">Reference proteome</keyword>
<sequence length="192" mass="20406">MINIIWLFMILSGVFMAAWQGKPQVVTDAAFQAAQVAVRYALELIGIMSFWLGVMKVAQEAGLITTLAKLIKPLTGKLFPSIPSDHPALGAILLNISANILGLGNAATPFGLKAMQELQTLNGQSDKASDAMCTFLALNTSCITLLPTTIIGIRLTAGSQNPTEIVGTTVFATTLGMTVAVIADKILRRFSR</sequence>
<evidence type="ECO:0000313" key="3">
    <source>
        <dbReference type="EMBL" id="QNB45583.1"/>
    </source>
</evidence>
<dbReference type="Proteomes" id="UP000515847">
    <property type="component" value="Chromosome"/>
</dbReference>
<dbReference type="RefSeq" id="WP_034421407.1">
    <property type="nucleotide sequence ID" value="NZ_CP045798.1"/>
</dbReference>
<proteinExistence type="predicted"/>
<reference evidence="3 4" key="1">
    <citation type="journal article" date="2019" name="Front. Microbiol.">
        <title>Thermoanaerosceptrum fracticalcis gen. nov. sp. nov., a Novel Fumarate-Fermenting Microorganism From a Deep Fractured Carbonate Aquifer of the US Great Basin.</title>
        <authorList>
            <person name="Hamilton-Brehm S.D."/>
            <person name="Stewart L.E."/>
            <person name="Zavarin M."/>
            <person name="Caldwell M."/>
            <person name="Lawson P.A."/>
            <person name="Onstott T.C."/>
            <person name="Grzymski J."/>
            <person name="Neveux I."/>
            <person name="Lollar B.S."/>
            <person name="Russell C.E."/>
            <person name="Moser D.P."/>
        </authorList>
    </citation>
    <scope>NUCLEOTIDE SEQUENCE [LARGE SCALE GENOMIC DNA]</scope>
    <source>
        <strain evidence="3 4">DRI-13</strain>
    </source>
</reference>
<keyword evidence="1" id="KW-0812">Transmembrane</keyword>
<keyword evidence="1" id="KW-1133">Transmembrane helix</keyword>
<accession>A0A7G6E0H9</accession>
<dbReference type="OrthoDB" id="9782481at2"/>
<name>A0A7G6E0H9_THEFR</name>
<feature type="transmembrane region" description="Helical" evidence="1">
    <location>
        <begin position="165"/>
        <end position="183"/>
    </location>
</feature>
<evidence type="ECO:0000256" key="1">
    <source>
        <dbReference type="SAM" id="Phobius"/>
    </source>
</evidence>
<keyword evidence="1" id="KW-0472">Membrane</keyword>
<evidence type="ECO:0000313" key="4">
    <source>
        <dbReference type="Proteomes" id="UP000515847"/>
    </source>
</evidence>
<dbReference type="AlphaFoldDB" id="A0A7G6E0H9"/>
<feature type="transmembrane region" description="Helical" evidence="1">
    <location>
        <begin position="33"/>
        <end position="54"/>
    </location>
</feature>
<organism evidence="3 4">
    <name type="scientific">Thermanaerosceptrum fracticalcis</name>
    <dbReference type="NCBI Taxonomy" id="1712410"/>
    <lineage>
        <taxon>Bacteria</taxon>
        <taxon>Bacillati</taxon>
        <taxon>Bacillota</taxon>
        <taxon>Clostridia</taxon>
        <taxon>Eubacteriales</taxon>
        <taxon>Peptococcaceae</taxon>
        <taxon>Thermanaerosceptrum</taxon>
    </lineage>
</organism>
<dbReference type="Pfam" id="PF07670">
    <property type="entry name" value="Gate"/>
    <property type="match status" value="1"/>
</dbReference>
<gene>
    <name evidence="3" type="ORF">BR63_04170</name>
</gene>
<protein>
    <submittedName>
        <fullName evidence="3">Spore maturation protein</fullName>
    </submittedName>
</protein>
<dbReference type="InterPro" id="IPR011642">
    <property type="entry name" value="Gate_dom"/>
</dbReference>
<dbReference type="KEGG" id="tfr:BR63_04170"/>